<dbReference type="Proteomes" id="UP001529085">
    <property type="component" value="Unassembled WGS sequence"/>
</dbReference>
<proteinExistence type="predicted"/>
<dbReference type="RefSeq" id="WP_278003852.1">
    <property type="nucleotide sequence ID" value="NZ_JARSBN010000001.1"/>
</dbReference>
<name>A0ABT6FXE9_9FLAO</name>
<keyword evidence="1" id="KW-0472">Membrane</keyword>
<evidence type="ECO:0000313" key="2">
    <source>
        <dbReference type="EMBL" id="MDG4714362.1"/>
    </source>
</evidence>
<keyword evidence="1" id="KW-1133">Transmembrane helix</keyword>
<accession>A0ABT6FXE9</accession>
<organism evidence="2 3">
    <name type="scientific">Winogradskyella marincola</name>
    <dbReference type="NCBI Taxonomy" id="3037795"/>
    <lineage>
        <taxon>Bacteria</taxon>
        <taxon>Pseudomonadati</taxon>
        <taxon>Bacteroidota</taxon>
        <taxon>Flavobacteriia</taxon>
        <taxon>Flavobacteriales</taxon>
        <taxon>Flavobacteriaceae</taxon>
        <taxon>Winogradskyella</taxon>
    </lineage>
</organism>
<protein>
    <recommendedName>
        <fullName evidence="4">DUF4149 domain-containing protein</fullName>
    </recommendedName>
</protein>
<gene>
    <name evidence="2" type="ORF">P7122_00630</name>
</gene>
<keyword evidence="3" id="KW-1185">Reference proteome</keyword>
<evidence type="ECO:0000313" key="3">
    <source>
        <dbReference type="Proteomes" id="UP001529085"/>
    </source>
</evidence>
<evidence type="ECO:0008006" key="4">
    <source>
        <dbReference type="Google" id="ProtNLM"/>
    </source>
</evidence>
<feature type="transmembrane region" description="Helical" evidence="1">
    <location>
        <begin position="85"/>
        <end position="104"/>
    </location>
</feature>
<feature type="transmembrane region" description="Helical" evidence="1">
    <location>
        <begin position="135"/>
        <end position="156"/>
    </location>
</feature>
<sequence>MQPHKLILSILFGFLLVASAQALIEIVLTAYMHYGLKNDFREIHFKYYFLMVAIILAVLLAFLIISVFVKKKNLNDLKLPNHSKLWFVVFVFVLAFVPVVKHVSDQNFMNMYNDYQLTRYLSNRNVNEIFENVDLSIMVSKWTLIVTLFLLSAYYYKRVKT</sequence>
<feature type="transmembrane region" description="Helical" evidence="1">
    <location>
        <begin position="46"/>
        <end position="69"/>
    </location>
</feature>
<dbReference type="EMBL" id="JARSBN010000001">
    <property type="protein sequence ID" value="MDG4714362.1"/>
    <property type="molecule type" value="Genomic_DNA"/>
</dbReference>
<comment type="caution">
    <text evidence="2">The sequence shown here is derived from an EMBL/GenBank/DDBJ whole genome shotgun (WGS) entry which is preliminary data.</text>
</comment>
<evidence type="ECO:0000256" key="1">
    <source>
        <dbReference type="SAM" id="Phobius"/>
    </source>
</evidence>
<keyword evidence="1" id="KW-0812">Transmembrane</keyword>
<reference evidence="2 3" key="1">
    <citation type="submission" date="2023-03" db="EMBL/GenBank/DDBJ databases">
        <title>Strain YYF002 represents a novel species in the genus Winogradskyella isolated from seawater.</title>
        <authorList>
            <person name="Fu Z.-Y."/>
        </authorList>
    </citation>
    <scope>NUCLEOTIDE SEQUENCE [LARGE SCALE GENOMIC DNA]</scope>
    <source>
        <strain evidence="2 3">YYF002</strain>
    </source>
</reference>